<accession>A0AAJ5ZBV6</accession>
<evidence type="ECO:0000256" key="7">
    <source>
        <dbReference type="ARBA" id="ARBA00022839"/>
    </source>
</evidence>
<feature type="binding site" evidence="12">
    <location>
        <position position="393"/>
    </location>
    <ligand>
        <name>Zn(2+)</name>
        <dbReference type="ChEBI" id="CHEBI:29105"/>
        <label>1</label>
        <note>catalytic</note>
    </ligand>
</feature>
<dbReference type="NCBIfam" id="TIGR00649">
    <property type="entry name" value="MG423"/>
    <property type="match status" value="1"/>
</dbReference>
<evidence type="ECO:0000256" key="10">
    <source>
        <dbReference type="PIRSR" id="PIRSR004803-1"/>
    </source>
</evidence>
<comment type="subcellular location">
    <subcellularLocation>
        <location evidence="9">Cytoplasm</location>
    </subcellularLocation>
</comment>
<comment type="function">
    <text evidence="9">An RNase that has 5'-3' exonuclease and possibly endonuclease activity. Involved in maturation of rRNA and in some organisms also mRNA maturation and/or decay.</text>
</comment>
<keyword evidence="2 9" id="KW-0540">Nuclease</keyword>
<feature type="active site" description="Proton donor" evidence="10">
    <location>
        <position position="198"/>
    </location>
</feature>
<sequence length="557" mass="60903">MTSKNNDAPWIRVLPLGGLGEIGKNMMVLETVDDIVVIDAGVLFPEWNMPGIDVVIPDMDYLEENADRVRALLITHGHEDHIGAVPHFLKRVNVPVYAPAMAEALLHEKLRQARMRDEAELKVIHPGEQHEIGELEVEWFAVCHSVPDSTGIAITTPAGVVIHTGDFKLDNAPVIGPPSDLGVLADICQDGALLLMADSTYAEEEGYSPSDREVVENLPDLIGAAENRVIVSSFASQIARIQIVADACIKHGRKLCVLGRSMINNTKIGRDLGHLDIPGDLIISAGEANSLPGDKVLILTTGSQGEPQSGLVRMSRNDHRDIKIQDDDTIIMSASTIPGNEVPVNDSINELVRLGARVITNHERRTHVPGHARKEELRMLLNATRPKYFVPVHGEYRMLKSHADLAVTTGVAPENAFILTDGDILELDRNSAEVVDRIEAGHIFVHGLGMWDESGNVVIERRSLQHNGVVTVAFSRDTVDGSLVGRPKIVSAGFVHVEDSDGLLRETEDALTPVLDQHLKKPIEWGDLEDVVRTTVGSFLGRRTKRRPLIITSAIDV</sequence>
<dbReference type="PIRSF" id="PIRSF004803">
    <property type="entry name" value="RnjA"/>
    <property type="match status" value="1"/>
</dbReference>
<dbReference type="InterPro" id="IPR036866">
    <property type="entry name" value="RibonucZ/Hydroxyglut_hydro"/>
</dbReference>
<feature type="binding site" evidence="12">
    <location>
        <position position="53"/>
    </location>
    <ligand>
        <name>Ca(2+)</name>
        <dbReference type="ChEBI" id="CHEBI:29108"/>
    </ligand>
</feature>
<feature type="binding site" evidence="12">
    <location>
        <position position="81"/>
    </location>
    <ligand>
        <name>Zn(2+)</name>
        <dbReference type="ChEBI" id="CHEBI:29105"/>
        <label>1</label>
        <note>catalytic</note>
    </ligand>
</feature>
<comment type="caution">
    <text evidence="9">Lacks conserved residue(s) required for the propagation of feature annotation.</text>
</comment>
<feature type="binding site" evidence="12">
    <location>
        <position position="78"/>
    </location>
    <ligand>
        <name>Zn(2+)</name>
        <dbReference type="ChEBI" id="CHEBI:29105"/>
        <label>2</label>
        <note>catalytic</note>
    </ligand>
</feature>
<name>A0AAJ5ZBV6_9CHLR</name>
<evidence type="ECO:0000256" key="9">
    <source>
        <dbReference type="HAMAP-Rule" id="MF_01491"/>
    </source>
</evidence>
<evidence type="ECO:0000313" key="17">
    <source>
        <dbReference type="Proteomes" id="UP001321249"/>
    </source>
</evidence>
<comment type="cofactor">
    <cofactor evidence="12">
        <name>Zn(2+)</name>
        <dbReference type="ChEBI" id="CHEBI:29105"/>
    </cofactor>
    <text evidence="12">Binds 2 Zn(2+) ions per subunit. It is not clear if Zn(2+) or Mg(2+) is physiologically important.</text>
</comment>
<dbReference type="PANTHER" id="PTHR43694">
    <property type="entry name" value="RIBONUCLEASE J"/>
    <property type="match status" value="1"/>
</dbReference>
<feature type="binding site" evidence="12">
    <location>
        <position position="51"/>
    </location>
    <ligand>
        <name>Ca(2+)</name>
        <dbReference type="ChEBI" id="CHEBI:29108"/>
    </ligand>
</feature>
<organism evidence="15 16">
    <name type="scientific">Candidatus Lucifugimonas marina</name>
    <dbReference type="NCBI Taxonomy" id="3038979"/>
    <lineage>
        <taxon>Bacteria</taxon>
        <taxon>Bacillati</taxon>
        <taxon>Chloroflexota</taxon>
        <taxon>Dehalococcoidia</taxon>
        <taxon>SAR202 cluster</taxon>
        <taxon>Candidatus Lucifugimonadales</taxon>
        <taxon>Candidatus Lucifugimonadaceae</taxon>
        <taxon>Candidatus Lucifugimonas</taxon>
    </lineage>
</organism>
<dbReference type="GO" id="GO:0004521">
    <property type="term" value="F:RNA endonuclease activity"/>
    <property type="evidence" value="ECO:0007669"/>
    <property type="project" value="UniProtKB-UniRule"/>
</dbReference>
<keyword evidence="1 9" id="KW-0963">Cytoplasm</keyword>
<dbReference type="Proteomes" id="UP001321249">
    <property type="component" value="Unassembled WGS sequence"/>
</dbReference>
<dbReference type="GO" id="GO:0003723">
    <property type="term" value="F:RNA binding"/>
    <property type="evidence" value="ECO:0007669"/>
    <property type="project" value="UniProtKB-UniRule"/>
</dbReference>
<dbReference type="InterPro" id="IPR055132">
    <property type="entry name" value="RNase_J_b_CASP"/>
</dbReference>
<gene>
    <name evidence="9" type="primary">rnj</name>
    <name evidence="14" type="ORF">GKO46_08380</name>
    <name evidence="15" type="ORF">GKO48_02385</name>
</gene>
<proteinExistence type="inferred from homology"/>
<dbReference type="GO" id="GO:0006364">
    <property type="term" value="P:rRNA processing"/>
    <property type="evidence" value="ECO:0007669"/>
    <property type="project" value="UniProtKB-UniRule"/>
</dbReference>
<dbReference type="InterPro" id="IPR001279">
    <property type="entry name" value="Metallo-B-lactamas"/>
</dbReference>
<dbReference type="Proteomes" id="UP001219901">
    <property type="component" value="Chromosome"/>
</dbReference>
<dbReference type="HAMAP" id="MF_01491">
    <property type="entry name" value="RNase_J_bact"/>
    <property type="match status" value="1"/>
</dbReference>
<dbReference type="Gene3D" id="3.60.15.10">
    <property type="entry name" value="Ribonuclease Z/Hydroxyacylglutathione hydrolase-like"/>
    <property type="match status" value="1"/>
</dbReference>
<feature type="binding site" evidence="12">
    <location>
        <position position="144"/>
    </location>
    <ligand>
        <name>Zn(2+)</name>
        <dbReference type="ChEBI" id="CHEBI:29105"/>
        <label>1</label>
        <note>catalytic</note>
    </ligand>
</feature>
<dbReference type="RefSeq" id="WP_342825087.1">
    <property type="nucleotide sequence ID" value="NZ_CP046146.1"/>
</dbReference>
<dbReference type="Pfam" id="PF00753">
    <property type="entry name" value="Lactamase_B"/>
    <property type="match status" value="1"/>
</dbReference>
<feature type="active site" description="Proton acceptor" evidence="10">
    <location>
        <position position="371"/>
    </location>
</feature>
<feature type="binding site" evidence="12">
    <location>
        <position position="166"/>
    </location>
    <ligand>
        <name>Zn(2+)</name>
        <dbReference type="ChEBI" id="CHEBI:29105"/>
        <label>1</label>
        <note>catalytic</note>
    </ligand>
</feature>
<evidence type="ECO:0000256" key="4">
    <source>
        <dbReference type="ARBA" id="ARBA00022759"/>
    </source>
</evidence>
<evidence type="ECO:0000256" key="3">
    <source>
        <dbReference type="ARBA" id="ARBA00022723"/>
    </source>
</evidence>
<comment type="cofactor">
    <cofactor evidence="12">
        <name>Ca(2+)</name>
        <dbReference type="ChEBI" id="CHEBI:29108"/>
    </cofactor>
    <text evidence="12">Binds 1 Ca(2+) cation per subunit. Seen in 1 crystal structure, it is not clear if it is physiologically important.</text>
</comment>
<keyword evidence="16" id="KW-1185">Reference proteome</keyword>
<dbReference type="InterPro" id="IPR030854">
    <property type="entry name" value="RNase_J_bac"/>
</dbReference>
<dbReference type="InterPro" id="IPR041636">
    <property type="entry name" value="RNase_J_C"/>
</dbReference>
<evidence type="ECO:0000256" key="2">
    <source>
        <dbReference type="ARBA" id="ARBA00022722"/>
    </source>
</evidence>
<dbReference type="Pfam" id="PF17770">
    <property type="entry name" value="RNase_J_C"/>
    <property type="match status" value="1"/>
</dbReference>
<evidence type="ECO:0000256" key="12">
    <source>
        <dbReference type="PIRSR" id="PIRSR004803-3"/>
    </source>
</evidence>
<keyword evidence="7 9" id="KW-0269">Exonuclease</keyword>
<dbReference type="GO" id="GO:0005737">
    <property type="term" value="C:cytoplasm"/>
    <property type="evidence" value="ECO:0007669"/>
    <property type="project" value="UniProtKB-SubCell"/>
</dbReference>
<dbReference type="CDD" id="cd07714">
    <property type="entry name" value="RNaseJ_MBL-fold"/>
    <property type="match status" value="1"/>
</dbReference>
<comment type="subunit">
    <text evidence="9">Homodimer, may be a subunit of the RNA degradosome.</text>
</comment>
<dbReference type="EMBL" id="CP046147">
    <property type="protein sequence ID" value="WFG38502.1"/>
    <property type="molecule type" value="Genomic_DNA"/>
</dbReference>
<keyword evidence="3 12" id="KW-0479">Metal-binding</keyword>
<dbReference type="SMART" id="SM00849">
    <property type="entry name" value="Lactamase_B"/>
    <property type="match status" value="1"/>
</dbReference>
<dbReference type="EMBL" id="WMBE01000002">
    <property type="protein sequence ID" value="MDG0867089.1"/>
    <property type="molecule type" value="Genomic_DNA"/>
</dbReference>
<dbReference type="GO" id="GO:0008270">
    <property type="term" value="F:zinc ion binding"/>
    <property type="evidence" value="ECO:0007669"/>
    <property type="project" value="InterPro"/>
</dbReference>
<feature type="binding site" evidence="11">
    <location>
        <begin position="367"/>
        <end position="371"/>
    </location>
    <ligand>
        <name>substrate</name>
    </ligand>
</feature>
<feature type="domain" description="Metallo-beta-lactamase" evidence="13">
    <location>
        <begin position="23"/>
        <end position="218"/>
    </location>
</feature>
<keyword evidence="6 12" id="KW-0862">Zinc</keyword>
<dbReference type="EC" id="3.1.-.-" evidence="9"/>
<comment type="similarity">
    <text evidence="9">Belongs to the metallo-beta-lactamase superfamily. RNA-metabolizing metallo-beta-lactamase-like family. Bacterial RNase J subfamily.</text>
</comment>
<dbReference type="Pfam" id="PF07521">
    <property type="entry name" value="RMMBL"/>
    <property type="match status" value="1"/>
</dbReference>
<dbReference type="GO" id="GO:0004534">
    <property type="term" value="F:5'-3' RNA exonuclease activity"/>
    <property type="evidence" value="ECO:0007669"/>
    <property type="project" value="UniProtKB-UniRule"/>
</dbReference>
<evidence type="ECO:0000256" key="1">
    <source>
        <dbReference type="ARBA" id="ARBA00022490"/>
    </source>
</evidence>
<keyword evidence="4 9" id="KW-0255">Endonuclease</keyword>
<feature type="binding site" evidence="12">
    <location>
        <position position="80"/>
    </location>
    <ligand>
        <name>Zn(2+)</name>
        <dbReference type="ChEBI" id="CHEBI:29105"/>
        <label>1</label>
        <note>catalytic</note>
    </ligand>
</feature>
<keyword evidence="12" id="KW-0106">Calcium</keyword>
<keyword evidence="5 9" id="KW-0378">Hydrolase</keyword>
<evidence type="ECO:0000256" key="5">
    <source>
        <dbReference type="ARBA" id="ARBA00022801"/>
    </source>
</evidence>
<evidence type="ECO:0000313" key="14">
    <source>
        <dbReference type="EMBL" id="MDG0867089.1"/>
    </source>
</evidence>
<dbReference type="Gene3D" id="3.10.20.580">
    <property type="match status" value="1"/>
</dbReference>
<evidence type="ECO:0000259" key="13">
    <source>
        <dbReference type="SMART" id="SM00849"/>
    </source>
</evidence>
<evidence type="ECO:0000256" key="11">
    <source>
        <dbReference type="PIRSR" id="PIRSR004803-2"/>
    </source>
</evidence>
<evidence type="ECO:0000313" key="16">
    <source>
        <dbReference type="Proteomes" id="UP001219901"/>
    </source>
</evidence>
<keyword evidence="8 9" id="KW-0694">RNA-binding</keyword>
<evidence type="ECO:0000256" key="8">
    <source>
        <dbReference type="ARBA" id="ARBA00022884"/>
    </source>
</evidence>
<reference evidence="16 17" key="1">
    <citation type="submission" date="2019-11" db="EMBL/GenBank/DDBJ databases">
        <authorList>
            <person name="Cho J.-C."/>
        </authorList>
    </citation>
    <scope>NUCLEOTIDE SEQUENCE [LARGE SCALE GENOMIC DNA]</scope>
    <source>
        <strain evidence="15 16">JH1073</strain>
        <strain evidence="14 17">JH702</strain>
    </source>
</reference>
<evidence type="ECO:0000256" key="6">
    <source>
        <dbReference type="ARBA" id="ARBA00022833"/>
    </source>
</evidence>
<dbReference type="SUPFAM" id="SSF56281">
    <property type="entry name" value="Metallo-hydrolase/oxidoreductase"/>
    <property type="match status" value="1"/>
</dbReference>
<feature type="binding site" evidence="12">
    <location>
        <position position="76"/>
    </location>
    <ligand>
        <name>Zn(2+)</name>
        <dbReference type="ChEBI" id="CHEBI:29105"/>
        <label>1</label>
        <note>catalytic</note>
    </ligand>
</feature>
<protein>
    <recommendedName>
        <fullName evidence="9">Ribonuclease J</fullName>
        <shortName evidence="9">RNase J</shortName>
        <ecNumber evidence="9">3.1.-.-</ecNumber>
    </recommendedName>
</protein>
<dbReference type="Gene3D" id="3.40.50.10710">
    <property type="entry name" value="Metallo-hydrolase/oxidoreductase"/>
    <property type="match status" value="1"/>
</dbReference>
<dbReference type="AlphaFoldDB" id="A0AAJ5ZBV6"/>
<keyword evidence="9" id="KW-0698">rRNA processing</keyword>
<dbReference type="InterPro" id="IPR011108">
    <property type="entry name" value="RMMBL"/>
</dbReference>
<dbReference type="InterPro" id="IPR004613">
    <property type="entry name" value="RNase_J"/>
</dbReference>
<reference evidence="16" key="3">
    <citation type="submission" date="2023-06" db="EMBL/GenBank/DDBJ databases">
        <title>Pangenomics reveal diversification of enzyme families and niche specialization in globally abundant SAR202 bacteria.</title>
        <authorList>
            <person name="Saw J.H.W."/>
        </authorList>
    </citation>
    <scope>NUCLEOTIDE SEQUENCE [LARGE SCALE GENOMIC DNA]</scope>
    <source>
        <strain evidence="16">JH1073</strain>
    </source>
</reference>
<reference evidence="15" key="2">
    <citation type="journal article" date="2023" name="Nat. Commun.">
        <title>Cultivation of marine bacteria of the SAR202 clade.</title>
        <authorList>
            <person name="Lim Y."/>
            <person name="Seo J.H."/>
            <person name="Giovannoni S.J."/>
            <person name="Kang I."/>
            <person name="Cho J.C."/>
        </authorList>
    </citation>
    <scope>NUCLEOTIDE SEQUENCE</scope>
    <source>
        <strain evidence="15">JH1073</strain>
    </source>
</reference>
<dbReference type="PANTHER" id="PTHR43694:SF1">
    <property type="entry name" value="RIBONUCLEASE J"/>
    <property type="match status" value="1"/>
</dbReference>
<evidence type="ECO:0000313" key="15">
    <source>
        <dbReference type="EMBL" id="WFG38502.1"/>
    </source>
</evidence>
<dbReference type="Pfam" id="PF22505">
    <property type="entry name" value="RNase_J_b_CASP"/>
    <property type="match status" value="1"/>
</dbReference>
<dbReference type="InterPro" id="IPR042173">
    <property type="entry name" value="RNase_J_2"/>
</dbReference>